<evidence type="ECO:0000256" key="8">
    <source>
        <dbReference type="ARBA" id="ARBA00023034"/>
    </source>
</evidence>
<evidence type="ECO:0000256" key="9">
    <source>
        <dbReference type="ARBA" id="ARBA00023136"/>
    </source>
</evidence>
<dbReference type="AlphaFoldDB" id="A7S5H9"/>
<proteinExistence type="inferred from homology"/>
<dbReference type="FunFam" id="3.90.550.50:FF:000077">
    <property type="entry name" value="Hexosyltransferase"/>
    <property type="match status" value="1"/>
</dbReference>
<dbReference type="OMA" id="SIQPFHE"/>
<comment type="subcellular location">
    <subcellularLocation>
        <location evidence="1 10">Golgi apparatus membrane</location>
        <topology evidence="1 10">Single-pass type II membrane protein</topology>
    </subcellularLocation>
</comment>
<dbReference type="GO" id="GO:0006024">
    <property type="term" value="P:glycosaminoglycan biosynthetic process"/>
    <property type="evidence" value="ECO:0000318"/>
    <property type="project" value="GO_Central"/>
</dbReference>
<dbReference type="EMBL" id="DS469583">
    <property type="protein sequence ID" value="EDO41013.1"/>
    <property type="molecule type" value="Genomic_DNA"/>
</dbReference>
<evidence type="ECO:0000256" key="5">
    <source>
        <dbReference type="ARBA" id="ARBA00022692"/>
    </source>
</evidence>
<evidence type="ECO:0000256" key="7">
    <source>
        <dbReference type="ARBA" id="ARBA00022989"/>
    </source>
</evidence>
<evidence type="ECO:0000256" key="10">
    <source>
        <dbReference type="RuleBase" id="RU363063"/>
    </source>
</evidence>
<dbReference type="PANTHER" id="PTHR11214">
    <property type="entry name" value="BETA-1,3-N-ACETYLGLUCOSAMINYLTRANSFERASE"/>
    <property type="match status" value="1"/>
</dbReference>
<dbReference type="eggNOG" id="KOG2288">
    <property type="taxonomic scope" value="Eukaryota"/>
</dbReference>
<evidence type="ECO:0000313" key="11">
    <source>
        <dbReference type="EMBL" id="EDO41013.1"/>
    </source>
</evidence>
<evidence type="ECO:0000256" key="1">
    <source>
        <dbReference type="ARBA" id="ARBA00004323"/>
    </source>
</evidence>
<dbReference type="HOGENOM" id="CLU_061047_0_0_1"/>
<dbReference type="InParanoid" id="A7S5H9"/>
<keyword evidence="12" id="KW-1185">Reference proteome</keyword>
<evidence type="ECO:0000256" key="4">
    <source>
        <dbReference type="ARBA" id="ARBA00022679"/>
    </source>
</evidence>
<dbReference type="KEGG" id="nve:5512732"/>
<evidence type="ECO:0000256" key="2">
    <source>
        <dbReference type="ARBA" id="ARBA00008661"/>
    </source>
</evidence>
<keyword evidence="7" id="KW-1133">Transmembrane helix</keyword>
<dbReference type="EC" id="2.4.1.-" evidence="10"/>
<evidence type="ECO:0000313" key="12">
    <source>
        <dbReference type="Proteomes" id="UP000001593"/>
    </source>
</evidence>
<sequence>MRRAFLLCVVLSLSQIMIFIILTFIRKSDLYMNLWLSSEWTHFPRDQRLGSTEQRWQHQNKATASLKAAVTTALMHSEPTEITPFSLSLTRRKSRLKLIVAILSAPTRTDRRQGIRRTWKSDCNSPDVLCRFFTDSLSALDESLRNALIKENGLYGDVEFMSVPRGYNFARRFLWILEWSTRNYEFDFVLRIDDDYFLCLGRLLAELPQRAKTPRLYWGYIHCVTEGQVRVDEGFLLLSADLVNEFVGNKSSLLCHPFGDQAVAMWLNNRTDVTRFHDPRVVHTVTSTKPEFKKVKNLCGTYLALHGSYLHDNLIYWNNVKSNLDMDYWVPSIQPFHEVCKLSTFFDWRKMVGKLYRWEPKPCATNTVWDFGGYKMHIGRSRM</sequence>
<dbReference type="Proteomes" id="UP000001593">
    <property type="component" value="Unassembled WGS sequence"/>
</dbReference>
<dbReference type="GO" id="GO:0000139">
    <property type="term" value="C:Golgi membrane"/>
    <property type="evidence" value="ECO:0000318"/>
    <property type="project" value="GO_Central"/>
</dbReference>
<comment type="similarity">
    <text evidence="2 10">Belongs to the glycosyltransferase 31 family.</text>
</comment>
<dbReference type="Pfam" id="PF01762">
    <property type="entry name" value="Galactosyl_T"/>
    <property type="match status" value="1"/>
</dbReference>
<keyword evidence="8 10" id="KW-0333">Golgi apparatus</keyword>
<keyword evidence="9" id="KW-0472">Membrane</keyword>
<dbReference type="Gene3D" id="3.90.550.50">
    <property type="match status" value="1"/>
</dbReference>
<dbReference type="OrthoDB" id="1158011at2759"/>
<dbReference type="PANTHER" id="PTHR11214:SF3">
    <property type="entry name" value="BETA-1,3-GALACTOSYLTRANSFERASE 6"/>
    <property type="match status" value="1"/>
</dbReference>
<dbReference type="PhylomeDB" id="A7S5H9"/>
<dbReference type="GO" id="GO:0047220">
    <property type="term" value="F:galactosylxylosylprotein 3-beta-galactosyltransferase activity"/>
    <property type="evidence" value="ECO:0000318"/>
    <property type="project" value="GO_Central"/>
</dbReference>
<evidence type="ECO:0000256" key="3">
    <source>
        <dbReference type="ARBA" id="ARBA00022676"/>
    </source>
</evidence>
<reference evidence="11 12" key="1">
    <citation type="journal article" date="2007" name="Science">
        <title>Sea anemone genome reveals ancestral eumetazoan gene repertoire and genomic organization.</title>
        <authorList>
            <person name="Putnam N.H."/>
            <person name="Srivastava M."/>
            <person name="Hellsten U."/>
            <person name="Dirks B."/>
            <person name="Chapman J."/>
            <person name="Salamov A."/>
            <person name="Terry A."/>
            <person name="Shapiro H."/>
            <person name="Lindquist E."/>
            <person name="Kapitonov V.V."/>
            <person name="Jurka J."/>
            <person name="Genikhovich G."/>
            <person name="Grigoriev I.V."/>
            <person name="Lucas S.M."/>
            <person name="Steele R.E."/>
            <person name="Finnerty J.R."/>
            <person name="Technau U."/>
            <person name="Martindale M.Q."/>
            <person name="Rokhsar D.S."/>
        </authorList>
    </citation>
    <scope>NUCLEOTIDE SEQUENCE [LARGE SCALE GENOMIC DNA]</scope>
    <source>
        <strain evidence="12">CH2 X CH6</strain>
    </source>
</reference>
<evidence type="ECO:0000256" key="6">
    <source>
        <dbReference type="ARBA" id="ARBA00022968"/>
    </source>
</evidence>
<keyword evidence="4" id="KW-0808">Transferase</keyword>
<gene>
    <name evidence="11" type="ORF">NEMVEDRAFT_v1g242996</name>
</gene>
<protein>
    <recommendedName>
        <fullName evidence="10">Hexosyltransferase</fullName>
        <ecNumber evidence="10">2.4.1.-</ecNumber>
    </recommendedName>
</protein>
<name>A7S5H9_NEMVE</name>
<keyword evidence="5" id="KW-0812">Transmembrane</keyword>
<accession>A7S5H9</accession>
<dbReference type="InterPro" id="IPR002659">
    <property type="entry name" value="Glyco_trans_31"/>
</dbReference>
<dbReference type="GO" id="GO:0006493">
    <property type="term" value="P:protein O-linked glycosylation"/>
    <property type="evidence" value="ECO:0000318"/>
    <property type="project" value="GO_Central"/>
</dbReference>
<keyword evidence="3 10" id="KW-0328">Glycosyltransferase</keyword>
<keyword evidence="6" id="KW-0735">Signal-anchor</keyword>
<organism evidence="11 12">
    <name type="scientific">Nematostella vectensis</name>
    <name type="common">Starlet sea anemone</name>
    <dbReference type="NCBI Taxonomy" id="45351"/>
    <lineage>
        <taxon>Eukaryota</taxon>
        <taxon>Metazoa</taxon>
        <taxon>Cnidaria</taxon>
        <taxon>Anthozoa</taxon>
        <taxon>Hexacorallia</taxon>
        <taxon>Actiniaria</taxon>
        <taxon>Edwardsiidae</taxon>
        <taxon>Nematostella</taxon>
    </lineage>
</organism>